<dbReference type="EMBL" id="NIRI02000056">
    <property type="protein sequence ID" value="KAG5444017.1"/>
    <property type="molecule type" value="Genomic_DNA"/>
</dbReference>
<accession>A0A3R7JPW6</accession>
<reference evidence="1 2" key="1">
    <citation type="journal article" date="2018" name="Biotechnol. Adv.">
        <title>Improved genomic resources and new bioinformatic workflow for the carcinogenic parasite Clonorchis sinensis: Biotechnological implications.</title>
        <authorList>
            <person name="Wang D."/>
            <person name="Korhonen P.K."/>
            <person name="Gasser R.B."/>
            <person name="Young N.D."/>
        </authorList>
    </citation>
    <scope>NUCLEOTIDE SEQUENCE [LARGE SCALE GENOMIC DNA]</scope>
    <source>
        <strain evidence="1">Cs-k2</strain>
    </source>
</reference>
<dbReference type="AlphaFoldDB" id="A0A3R7JPW6"/>
<protein>
    <submittedName>
        <fullName evidence="1">Uncharacterized protein</fullName>
    </submittedName>
</protein>
<dbReference type="InParanoid" id="A0A3R7JPW6"/>
<keyword evidence="2" id="KW-1185">Reference proteome</keyword>
<dbReference type="Proteomes" id="UP000286415">
    <property type="component" value="Unassembled WGS sequence"/>
</dbReference>
<reference evidence="1 2" key="2">
    <citation type="journal article" date="2021" name="Genomics">
        <title>High-quality reference genome for Clonorchis sinensis.</title>
        <authorList>
            <person name="Young N.D."/>
            <person name="Stroehlein A.J."/>
            <person name="Kinkar L."/>
            <person name="Wang T."/>
            <person name="Sohn W.M."/>
            <person name="Chang B.C.H."/>
            <person name="Kaur P."/>
            <person name="Weisz D."/>
            <person name="Dudchenko O."/>
            <person name="Aiden E.L."/>
            <person name="Korhonen P.K."/>
            <person name="Gasser R.B."/>
        </authorList>
    </citation>
    <scope>NUCLEOTIDE SEQUENCE [LARGE SCALE GENOMIC DNA]</scope>
    <source>
        <strain evidence="1">Cs-k2</strain>
    </source>
</reference>
<organism evidence="1 2">
    <name type="scientific">Clonorchis sinensis</name>
    <name type="common">Chinese liver fluke</name>
    <dbReference type="NCBI Taxonomy" id="79923"/>
    <lineage>
        <taxon>Eukaryota</taxon>
        <taxon>Metazoa</taxon>
        <taxon>Spiralia</taxon>
        <taxon>Lophotrochozoa</taxon>
        <taxon>Platyhelminthes</taxon>
        <taxon>Trematoda</taxon>
        <taxon>Digenea</taxon>
        <taxon>Opisthorchiida</taxon>
        <taxon>Opisthorchiata</taxon>
        <taxon>Opisthorchiidae</taxon>
        <taxon>Clonorchis</taxon>
    </lineage>
</organism>
<evidence type="ECO:0000313" key="2">
    <source>
        <dbReference type="Proteomes" id="UP000286415"/>
    </source>
</evidence>
<name>A0A3R7JPW6_CLOSI</name>
<sequence length="128" mass="14028">MADASAEDVHRLPLCNILQEVLLCGLLLDDRCVQLTPELDVSDGLIKERLVQLPRHLKRSRTSSISPWIGRNVFSVCISRGVTLHFVGSNHLPMTLVSSSKNTCSSSSKTTTSLPGYSRSTRFCSAVI</sequence>
<evidence type="ECO:0000313" key="1">
    <source>
        <dbReference type="EMBL" id="KAG5444017.1"/>
    </source>
</evidence>
<proteinExistence type="predicted"/>
<gene>
    <name evidence="1" type="ORF">CSKR_106209</name>
</gene>
<comment type="caution">
    <text evidence="1">The sequence shown here is derived from an EMBL/GenBank/DDBJ whole genome shotgun (WGS) entry which is preliminary data.</text>
</comment>